<evidence type="ECO:0000256" key="3">
    <source>
        <dbReference type="ARBA" id="ARBA00023157"/>
    </source>
</evidence>
<gene>
    <name evidence="7" type="ORF">Q0590_21560</name>
</gene>
<keyword evidence="5" id="KW-0732">Signal</keyword>
<evidence type="ECO:0000313" key="7">
    <source>
        <dbReference type="EMBL" id="MDO1448880.1"/>
    </source>
</evidence>
<dbReference type="CDD" id="cd02966">
    <property type="entry name" value="TlpA_like_family"/>
    <property type="match status" value="1"/>
</dbReference>
<dbReference type="RefSeq" id="WP_302039679.1">
    <property type="nucleotide sequence ID" value="NZ_JAUKPO010000014.1"/>
</dbReference>
<dbReference type="InterPro" id="IPR050553">
    <property type="entry name" value="Thioredoxin_ResA/DsbE_sf"/>
</dbReference>
<dbReference type="Gene3D" id="3.40.30.10">
    <property type="entry name" value="Glutaredoxin"/>
    <property type="match status" value="1"/>
</dbReference>
<dbReference type="PANTHER" id="PTHR42852:SF6">
    <property type="entry name" value="THIOL:DISULFIDE INTERCHANGE PROTEIN DSBE"/>
    <property type="match status" value="1"/>
</dbReference>
<keyword evidence="4" id="KW-0676">Redox-active center</keyword>
<evidence type="ECO:0000256" key="1">
    <source>
        <dbReference type="ARBA" id="ARBA00004196"/>
    </source>
</evidence>
<feature type="domain" description="Thioredoxin" evidence="6">
    <location>
        <begin position="39"/>
        <end position="176"/>
    </location>
</feature>
<accession>A0ABT8R9V6</accession>
<proteinExistence type="predicted"/>
<comment type="caution">
    <text evidence="7">The sequence shown here is derived from an EMBL/GenBank/DDBJ whole genome shotgun (WGS) entry which is preliminary data.</text>
</comment>
<evidence type="ECO:0000256" key="4">
    <source>
        <dbReference type="ARBA" id="ARBA00023284"/>
    </source>
</evidence>
<reference evidence="7" key="1">
    <citation type="submission" date="2023-07" db="EMBL/GenBank/DDBJ databases">
        <title>The genome sequence of Rhodocytophaga aerolata KACC 12507.</title>
        <authorList>
            <person name="Zhang X."/>
        </authorList>
    </citation>
    <scope>NUCLEOTIDE SEQUENCE</scope>
    <source>
        <strain evidence="7">KACC 12507</strain>
    </source>
</reference>
<evidence type="ECO:0000256" key="2">
    <source>
        <dbReference type="ARBA" id="ARBA00022748"/>
    </source>
</evidence>
<evidence type="ECO:0000256" key="5">
    <source>
        <dbReference type="SAM" id="SignalP"/>
    </source>
</evidence>
<name>A0ABT8R9V6_9BACT</name>
<protein>
    <submittedName>
        <fullName evidence="7">TlpA disulfide reductase family protein</fullName>
    </submittedName>
</protein>
<organism evidence="7 8">
    <name type="scientific">Rhodocytophaga aerolata</name>
    <dbReference type="NCBI Taxonomy" id="455078"/>
    <lineage>
        <taxon>Bacteria</taxon>
        <taxon>Pseudomonadati</taxon>
        <taxon>Bacteroidota</taxon>
        <taxon>Cytophagia</taxon>
        <taxon>Cytophagales</taxon>
        <taxon>Rhodocytophagaceae</taxon>
        <taxon>Rhodocytophaga</taxon>
    </lineage>
</organism>
<evidence type="ECO:0000313" key="8">
    <source>
        <dbReference type="Proteomes" id="UP001168528"/>
    </source>
</evidence>
<feature type="chain" id="PRO_5046744667" evidence="5">
    <location>
        <begin position="16"/>
        <end position="176"/>
    </location>
</feature>
<dbReference type="PANTHER" id="PTHR42852">
    <property type="entry name" value="THIOL:DISULFIDE INTERCHANGE PROTEIN DSBE"/>
    <property type="match status" value="1"/>
</dbReference>
<dbReference type="InterPro" id="IPR036249">
    <property type="entry name" value="Thioredoxin-like_sf"/>
</dbReference>
<dbReference type="EMBL" id="JAUKPO010000014">
    <property type="protein sequence ID" value="MDO1448880.1"/>
    <property type="molecule type" value="Genomic_DNA"/>
</dbReference>
<dbReference type="Pfam" id="PF08534">
    <property type="entry name" value="Redoxin"/>
    <property type="match status" value="1"/>
</dbReference>
<keyword evidence="3" id="KW-1015">Disulfide bond</keyword>
<dbReference type="Proteomes" id="UP001168528">
    <property type="component" value="Unassembled WGS sequence"/>
</dbReference>
<comment type="subcellular location">
    <subcellularLocation>
        <location evidence="1">Cell envelope</location>
    </subcellularLocation>
</comment>
<evidence type="ECO:0000259" key="6">
    <source>
        <dbReference type="PROSITE" id="PS51352"/>
    </source>
</evidence>
<keyword evidence="8" id="KW-1185">Reference proteome</keyword>
<feature type="signal peptide" evidence="5">
    <location>
        <begin position="1"/>
        <end position="15"/>
    </location>
</feature>
<dbReference type="PROSITE" id="PS51352">
    <property type="entry name" value="THIOREDOXIN_2"/>
    <property type="match status" value="1"/>
</dbReference>
<dbReference type="SUPFAM" id="SSF52833">
    <property type="entry name" value="Thioredoxin-like"/>
    <property type="match status" value="1"/>
</dbReference>
<dbReference type="InterPro" id="IPR013766">
    <property type="entry name" value="Thioredoxin_domain"/>
</dbReference>
<keyword evidence="2" id="KW-0201">Cytochrome c-type biogenesis</keyword>
<dbReference type="InterPro" id="IPR013740">
    <property type="entry name" value="Redoxin"/>
</dbReference>
<sequence>MYKLSLLLICTLALAVSSFTGKTNLPKVGTPTKVLATIPKIGQLAPDISLPDVDGKLIQLSSLKGKVVVLDFWASWCGPCRKENPFNVEMYDAYQNKGFTFFSISLDRNKEAWKKAIVKDELTWPYHGLDAQGETATQYGVEAIPATFVVDRDGKIAAIGLRGPQLDAFLKKLLKS</sequence>